<evidence type="ECO:0000313" key="3">
    <source>
        <dbReference type="Proteomes" id="UP000799539"/>
    </source>
</evidence>
<protein>
    <submittedName>
        <fullName evidence="2">Uncharacterized protein</fullName>
    </submittedName>
</protein>
<dbReference type="AlphaFoldDB" id="A0A6A6FEK2"/>
<organism evidence="2 3">
    <name type="scientific">Cercospora zeae-maydis SCOH1-5</name>
    <dbReference type="NCBI Taxonomy" id="717836"/>
    <lineage>
        <taxon>Eukaryota</taxon>
        <taxon>Fungi</taxon>
        <taxon>Dikarya</taxon>
        <taxon>Ascomycota</taxon>
        <taxon>Pezizomycotina</taxon>
        <taxon>Dothideomycetes</taxon>
        <taxon>Dothideomycetidae</taxon>
        <taxon>Mycosphaerellales</taxon>
        <taxon>Mycosphaerellaceae</taxon>
        <taxon>Cercospora</taxon>
    </lineage>
</organism>
<dbReference type="EMBL" id="ML992674">
    <property type="protein sequence ID" value="KAF2211880.1"/>
    <property type="molecule type" value="Genomic_DNA"/>
</dbReference>
<sequence length="217" mass="23693">MASDTRDPDAILPVLKSQFLSSLERIPEIPFGVRPSSAFYAGSPDQDLEATRDQVTTDRRTTSWLLALIVGLAVVGIVLGVALGVHYGAVRPRLFEQFGPKTQLPLRQVDCFSNPRTREGESAAEFVYASTDVCVADQCTSTAMRTKIEKKPQLAAIKEKHIAQAVACGMQVSCRLGDNTKCVEHAMIFLDDGLELRTARYLQQIPTLNIIVSDAVG</sequence>
<evidence type="ECO:0000256" key="1">
    <source>
        <dbReference type="SAM" id="Phobius"/>
    </source>
</evidence>
<keyword evidence="3" id="KW-1185">Reference proteome</keyword>
<accession>A0A6A6FEK2</accession>
<feature type="transmembrane region" description="Helical" evidence="1">
    <location>
        <begin position="64"/>
        <end position="85"/>
    </location>
</feature>
<evidence type="ECO:0000313" key="2">
    <source>
        <dbReference type="EMBL" id="KAF2211880.1"/>
    </source>
</evidence>
<reference evidence="2" key="1">
    <citation type="journal article" date="2020" name="Stud. Mycol.">
        <title>101 Dothideomycetes genomes: a test case for predicting lifestyles and emergence of pathogens.</title>
        <authorList>
            <person name="Haridas S."/>
            <person name="Albert R."/>
            <person name="Binder M."/>
            <person name="Bloem J."/>
            <person name="Labutti K."/>
            <person name="Salamov A."/>
            <person name="Andreopoulos B."/>
            <person name="Baker S."/>
            <person name="Barry K."/>
            <person name="Bills G."/>
            <person name="Bluhm B."/>
            <person name="Cannon C."/>
            <person name="Castanera R."/>
            <person name="Culley D."/>
            <person name="Daum C."/>
            <person name="Ezra D."/>
            <person name="Gonzalez J."/>
            <person name="Henrissat B."/>
            <person name="Kuo A."/>
            <person name="Liang C."/>
            <person name="Lipzen A."/>
            <person name="Lutzoni F."/>
            <person name="Magnuson J."/>
            <person name="Mondo S."/>
            <person name="Nolan M."/>
            <person name="Ohm R."/>
            <person name="Pangilinan J."/>
            <person name="Park H.-J."/>
            <person name="Ramirez L."/>
            <person name="Alfaro M."/>
            <person name="Sun H."/>
            <person name="Tritt A."/>
            <person name="Yoshinaga Y."/>
            <person name="Zwiers L.-H."/>
            <person name="Turgeon B."/>
            <person name="Goodwin S."/>
            <person name="Spatafora J."/>
            <person name="Crous P."/>
            <person name="Grigoriev I."/>
        </authorList>
    </citation>
    <scope>NUCLEOTIDE SEQUENCE</scope>
    <source>
        <strain evidence="2">SCOH1-5</strain>
    </source>
</reference>
<dbReference type="Proteomes" id="UP000799539">
    <property type="component" value="Unassembled WGS sequence"/>
</dbReference>
<gene>
    <name evidence="2" type="ORF">CERZMDRAFT_84857</name>
</gene>
<keyword evidence="1" id="KW-1133">Transmembrane helix</keyword>
<keyword evidence="1" id="KW-0812">Transmembrane</keyword>
<dbReference type="OrthoDB" id="10555279at2759"/>
<keyword evidence="1" id="KW-0472">Membrane</keyword>
<proteinExistence type="predicted"/>
<name>A0A6A6FEK2_9PEZI</name>